<dbReference type="EMBL" id="CADCWG010000233">
    <property type="protein sequence ID" value="CAA9569405.1"/>
    <property type="molecule type" value="Genomic_DNA"/>
</dbReference>
<proteinExistence type="predicted"/>
<feature type="binding site" evidence="4">
    <location>
        <position position="139"/>
    </location>
    <ligand>
        <name>Zn(2+)</name>
        <dbReference type="ChEBI" id="CHEBI:29105"/>
    </ligand>
</feature>
<dbReference type="Gene3D" id="3.40.50.1220">
    <property type="entry name" value="TPP-binding domain"/>
    <property type="match status" value="1"/>
</dbReference>
<dbReference type="EC" id="2.3.1.286" evidence="1"/>
<dbReference type="PROSITE" id="PS50305">
    <property type="entry name" value="SIRTUIN"/>
    <property type="match status" value="1"/>
</dbReference>
<evidence type="ECO:0000259" key="6">
    <source>
        <dbReference type="PROSITE" id="PS50305"/>
    </source>
</evidence>
<feature type="active site" description="Proton acceptor" evidence="4">
    <location>
        <position position="128"/>
    </location>
</feature>
<dbReference type="Pfam" id="PF02146">
    <property type="entry name" value="SIR2"/>
    <property type="match status" value="1"/>
</dbReference>
<evidence type="ECO:0000256" key="1">
    <source>
        <dbReference type="ARBA" id="ARBA00012928"/>
    </source>
</evidence>
<evidence type="ECO:0000313" key="7">
    <source>
        <dbReference type="EMBL" id="CAA9569405.1"/>
    </source>
</evidence>
<keyword evidence="3" id="KW-0520">NAD</keyword>
<dbReference type="InterPro" id="IPR026590">
    <property type="entry name" value="Ssirtuin_cat_dom"/>
</dbReference>
<protein>
    <recommendedName>
        <fullName evidence="1">protein acetyllysine N-acetyltransferase</fullName>
        <ecNumber evidence="1">2.3.1.286</ecNumber>
    </recommendedName>
</protein>
<feature type="compositionally biased region" description="Basic and acidic residues" evidence="5">
    <location>
        <begin position="266"/>
        <end position="280"/>
    </location>
</feature>
<dbReference type="GO" id="GO:0046872">
    <property type="term" value="F:metal ion binding"/>
    <property type="evidence" value="ECO:0007669"/>
    <property type="project" value="UniProtKB-KW"/>
</dbReference>
<dbReference type="PANTHER" id="PTHR11085:SF4">
    <property type="entry name" value="NAD-DEPENDENT PROTEIN DEACYLASE"/>
    <property type="match status" value="1"/>
</dbReference>
<dbReference type="InterPro" id="IPR026591">
    <property type="entry name" value="Sirtuin_cat_small_dom_sf"/>
</dbReference>
<name>A0A6J4V6A8_9BACT</name>
<dbReference type="InterPro" id="IPR029035">
    <property type="entry name" value="DHS-like_NAD/FAD-binding_dom"/>
</dbReference>
<evidence type="ECO:0000256" key="3">
    <source>
        <dbReference type="ARBA" id="ARBA00023027"/>
    </source>
</evidence>
<sequence length="280" mass="29103">MRNNGPAGPAHVADLIALARSRRRLVAFTGAGISTESGIPDYRGPGGVWERNAIPTLEGFRGDPAVRRAYWDGRRERYPAMLAVAPNAGHRALVELERAGRLQAIITQNIDGLHQKAGSDPDRVIELHGSTHTVRCLDCGRRWAAPVVQARLAAGESVPTCLHCGGPLRAATVLFGEALPDAALRLAAAAARSCDLFLVVGSSLVVNPAARLPGLAKRAGAVVAIVNRTPTPLDALADVRVLGEAGPTLAALAAALVGTTPPDGADPGRADPDGVDHARE</sequence>
<dbReference type="GO" id="GO:0070403">
    <property type="term" value="F:NAD+ binding"/>
    <property type="evidence" value="ECO:0007669"/>
    <property type="project" value="InterPro"/>
</dbReference>
<dbReference type="PANTHER" id="PTHR11085">
    <property type="entry name" value="NAD-DEPENDENT PROTEIN DEACYLASE SIRTUIN-5, MITOCHONDRIAL-RELATED"/>
    <property type="match status" value="1"/>
</dbReference>
<feature type="binding site" evidence="4">
    <location>
        <position position="161"/>
    </location>
    <ligand>
        <name>Zn(2+)</name>
        <dbReference type="ChEBI" id="CHEBI:29105"/>
    </ligand>
</feature>
<accession>A0A6J4V6A8</accession>
<feature type="region of interest" description="Disordered" evidence="5">
    <location>
        <begin position="260"/>
        <end position="280"/>
    </location>
</feature>
<evidence type="ECO:0000256" key="2">
    <source>
        <dbReference type="ARBA" id="ARBA00022679"/>
    </source>
</evidence>
<feature type="binding site" evidence="4">
    <location>
        <position position="164"/>
    </location>
    <ligand>
        <name>Zn(2+)</name>
        <dbReference type="ChEBI" id="CHEBI:29105"/>
    </ligand>
</feature>
<keyword evidence="4" id="KW-0479">Metal-binding</keyword>
<dbReference type="CDD" id="cd01407">
    <property type="entry name" value="SIR2-fam"/>
    <property type="match status" value="1"/>
</dbReference>
<gene>
    <name evidence="7" type="ORF">AVDCRST_MAG49-3440</name>
</gene>
<dbReference type="AlphaFoldDB" id="A0A6J4V6A8"/>
<dbReference type="InterPro" id="IPR003000">
    <property type="entry name" value="Sirtuin"/>
</dbReference>
<keyword evidence="2" id="KW-0808">Transferase</keyword>
<dbReference type="InterPro" id="IPR050134">
    <property type="entry name" value="NAD-dep_sirtuin_deacylases"/>
</dbReference>
<dbReference type="Gene3D" id="3.30.1600.10">
    <property type="entry name" value="SIR2/SIRT2 'Small Domain"/>
    <property type="match status" value="1"/>
</dbReference>
<dbReference type="SUPFAM" id="SSF52467">
    <property type="entry name" value="DHS-like NAD/FAD-binding domain"/>
    <property type="match status" value="1"/>
</dbReference>
<dbReference type="NCBIfam" id="NF001753">
    <property type="entry name" value="PRK00481.1-3"/>
    <property type="match status" value="1"/>
</dbReference>
<evidence type="ECO:0000256" key="5">
    <source>
        <dbReference type="SAM" id="MobiDB-lite"/>
    </source>
</evidence>
<reference evidence="7" key="1">
    <citation type="submission" date="2020-02" db="EMBL/GenBank/DDBJ databases">
        <authorList>
            <person name="Meier V. D."/>
        </authorList>
    </citation>
    <scope>NUCLEOTIDE SEQUENCE</scope>
    <source>
        <strain evidence="7">AVDCRST_MAG49</strain>
    </source>
</reference>
<organism evidence="7">
    <name type="scientific">uncultured Thermomicrobiales bacterium</name>
    <dbReference type="NCBI Taxonomy" id="1645740"/>
    <lineage>
        <taxon>Bacteria</taxon>
        <taxon>Pseudomonadati</taxon>
        <taxon>Thermomicrobiota</taxon>
        <taxon>Thermomicrobia</taxon>
        <taxon>Thermomicrobiales</taxon>
        <taxon>environmental samples</taxon>
    </lineage>
</organism>
<dbReference type="GO" id="GO:0017136">
    <property type="term" value="F:histone deacetylase activity, NAD-dependent"/>
    <property type="evidence" value="ECO:0007669"/>
    <property type="project" value="TreeGrafter"/>
</dbReference>
<feature type="domain" description="Deacetylase sirtuin-type" evidence="6">
    <location>
        <begin position="2"/>
        <end position="260"/>
    </location>
</feature>
<keyword evidence="4" id="KW-0862">Zinc</keyword>
<feature type="binding site" evidence="4">
    <location>
        <position position="136"/>
    </location>
    <ligand>
        <name>Zn(2+)</name>
        <dbReference type="ChEBI" id="CHEBI:29105"/>
    </ligand>
</feature>
<evidence type="ECO:0000256" key="4">
    <source>
        <dbReference type="PROSITE-ProRule" id="PRU00236"/>
    </source>
</evidence>